<reference evidence="2 3" key="1">
    <citation type="submission" date="2024-09" db="EMBL/GenBank/DDBJ databases">
        <title>Chromosome-scale assembly of Riccia fluitans.</title>
        <authorList>
            <person name="Paukszto L."/>
            <person name="Sawicki J."/>
            <person name="Karawczyk K."/>
            <person name="Piernik-Szablinska J."/>
            <person name="Szczecinska M."/>
            <person name="Mazdziarz M."/>
        </authorList>
    </citation>
    <scope>NUCLEOTIDE SEQUENCE [LARGE SCALE GENOMIC DNA]</scope>
    <source>
        <strain evidence="2">Rf_01</strain>
        <tissue evidence="2">Aerial parts of the thallus</tissue>
    </source>
</reference>
<proteinExistence type="predicted"/>
<feature type="region of interest" description="Disordered" evidence="1">
    <location>
        <begin position="166"/>
        <end position="185"/>
    </location>
</feature>
<evidence type="ECO:0000313" key="3">
    <source>
        <dbReference type="Proteomes" id="UP001605036"/>
    </source>
</evidence>
<comment type="caution">
    <text evidence="2">The sequence shown here is derived from an EMBL/GenBank/DDBJ whole genome shotgun (WGS) entry which is preliminary data.</text>
</comment>
<keyword evidence="3" id="KW-1185">Reference proteome</keyword>
<dbReference type="AlphaFoldDB" id="A0ABD1YTB8"/>
<feature type="region of interest" description="Disordered" evidence="1">
    <location>
        <begin position="1"/>
        <end position="27"/>
    </location>
</feature>
<evidence type="ECO:0000313" key="2">
    <source>
        <dbReference type="EMBL" id="KAL2633730.1"/>
    </source>
</evidence>
<accession>A0ABD1YTB8</accession>
<gene>
    <name evidence="2" type="ORF">R1flu_005209</name>
</gene>
<name>A0ABD1YTB8_9MARC</name>
<sequence length="213" mass="22082">MKRSSIGVDGSDAVVPSDSLGADGKQVGSTFRKGRVEIADIRADGNNISDQSAHDENIRGTGKGALCPVDRVCRITGGLRETVATEAGPDRSYMSTSRVLPQKLSVSQSSPIISVTDLASGAEVLQHPLTPENSVCNTGESHSVLAGNPEILGAESSKSIMKTSVRGAHSSGTGKRAGASQEGTVAGRKGETTLLLNSPRVENHGVECCERVE</sequence>
<dbReference type="Proteomes" id="UP001605036">
    <property type="component" value="Unassembled WGS sequence"/>
</dbReference>
<dbReference type="EMBL" id="JBHFFA010000003">
    <property type="protein sequence ID" value="KAL2633730.1"/>
    <property type="molecule type" value="Genomic_DNA"/>
</dbReference>
<protein>
    <submittedName>
        <fullName evidence="2">Uncharacterized protein</fullName>
    </submittedName>
</protein>
<organism evidence="2 3">
    <name type="scientific">Riccia fluitans</name>
    <dbReference type="NCBI Taxonomy" id="41844"/>
    <lineage>
        <taxon>Eukaryota</taxon>
        <taxon>Viridiplantae</taxon>
        <taxon>Streptophyta</taxon>
        <taxon>Embryophyta</taxon>
        <taxon>Marchantiophyta</taxon>
        <taxon>Marchantiopsida</taxon>
        <taxon>Marchantiidae</taxon>
        <taxon>Marchantiales</taxon>
        <taxon>Ricciaceae</taxon>
        <taxon>Riccia</taxon>
    </lineage>
</organism>
<evidence type="ECO:0000256" key="1">
    <source>
        <dbReference type="SAM" id="MobiDB-lite"/>
    </source>
</evidence>